<dbReference type="Pfam" id="PF25984">
    <property type="entry name" value="BSH_YknX"/>
    <property type="match status" value="1"/>
</dbReference>
<dbReference type="SUPFAM" id="SSF111369">
    <property type="entry name" value="HlyD-like secretion proteins"/>
    <property type="match status" value="1"/>
</dbReference>
<feature type="domain" description="CusB-like beta-barrel" evidence="3">
    <location>
        <begin position="225"/>
        <end position="297"/>
    </location>
</feature>
<reference evidence="6 7" key="1">
    <citation type="journal article" date="2015" name="Microbes Environ.">
        <title>Distribution and evolution of nitrogen fixation genes in the phylum bacteroidetes.</title>
        <authorList>
            <person name="Inoue J."/>
            <person name="Oshima K."/>
            <person name="Suda W."/>
            <person name="Sakamoto M."/>
            <person name="Iino T."/>
            <person name="Noda S."/>
            <person name="Hongoh Y."/>
            <person name="Hattori M."/>
            <person name="Ohkuma M."/>
        </authorList>
    </citation>
    <scope>NUCLEOTIDE SEQUENCE [LARGE SCALE GENOMIC DNA]</scope>
    <source>
        <strain evidence="6">JCM 15548</strain>
    </source>
</reference>
<evidence type="ECO:0000259" key="5">
    <source>
        <dbReference type="Pfam" id="PF25984"/>
    </source>
</evidence>
<accession>A0A0E9LRS8</accession>
<evidence type="ECO:0000313" key="6">
    <source>
        <dbReference type="EMBL" id="GAO28302.1"/>
    </source>
</evidence>
<evidence type="ECO:0000313" key="7">
    <source>
        <dbReference type="Proteomes" id="UP000032900"/>
    </source>
</evidence>
<organism evidence="6 7">
    <name type="scientific">Geofilum rubicundum JCM 15548</name>
    <dbReference type="NCBI Taxonomy" id="1236989"/>
    <lineage>
        <taxon>Bacteria</taxon>
        <taxon>Pseudomonadati</taxon>
        <taxon>Bacteroidota</taxon>
        <taxon>Bacteroidia</taxon>
        <taxon>Marinilabiliales</taxon>
        <taxon>Marinilabiliaceae</taxon>
        <taxon>Geofilum</taxon>
    </lineage>
</organism>
<feature type="domain" description="Multidrug resistance protein MdtA-like C-terminal permuted SH3" evidence="4">
    <location>
        <begin position="302"/>
        <end position="365"/>
    </location>
</feature>
<evidence type="ECO:0000259" key="4">
    <source>
        <dbReference type="Pfam" id="PF25967"/>
    </source>
</evidence>
<proteinExistence type="inferred from homology"/>
<keyword evidence="2" id="KW-0175">Coiled coil</keyword>
<dbReference type="InterPro" id="IPR006143">
    <property type="entry name" value="RND_pump_MFP"/>
</dbReference>
<dbReference type="InterPro" id="IPR058627">
    <property type="entry name" value="MdtA-like_C"/>
</dbReference>
<gene>
    <name evidence="6" type="ORF">JCM15548_1377</name>
</gene>
<evidence type="ECO:0000256" key="1">
    <source>
        <dbReference type="ARBA" id="ARBA00009477"/>
    </source>
</evidence>
<dbReference type="STRING" id="1236989.JCM15548_1377"/>
<dbReference type="NCBIfam" id="TIGR01730">
    <property type="entry name" value="RND_mfp"/>
    <property type="match status" value="1"/>
</dbReference>
<dbReference type="RefSeq" id="WP_062122143.1">
    <property type="nucleotide sequence ID" value="NZ_BAZW01000002.1"/>
</dbReference>
<name>A0A0E9LRS8_9BACT</name>
<feature type="coiled-coil region" evidence="2">
    <location>
        <begin position="132"/>
        <end position="183"/>
    </location>
</feature>
<dbReference type="PANTHER" id="PTHR30469">
    <property type="entry name" value="MULTIDRUG RESISTANCE PROTEIN MDTA"/>
    <property type="match status" value="1"/>
</dbReference>
<feature type="coiled-coil region" evidence="2">
    <location>
        <begin position="21"/>
        <end position="62"/>
    </location>
</feature>
<dbReference type="GO" id="GO:1990281">
    <property type="term" value="C:efflux pump complex"/>
    <property type="evidence" value="ECO:0007669"/>
    <property type="project" value="TreeGrafter"/>
</dbReference>
<comment type="caution">
    <text evidence="6">The sequence shown here is derived from an EMBL/GenBank/DDBJ whole genome shotgun (WGS) entry which is preliminary data.</text>
</comment>
<dbReference type="Proteomes" id="UP000032900">
    <property type="component" value="Unassembled WGS sequence"/>
</dbReference>
<keyword evidence="7" id="KW-1185">Reference proteome</keyword>
<dbReference type="Gene3D" id="2.40.30.170">
    <property type="match status" value="1"/>
</dbReference>
<dbReference type="Gene3D" id="2.40.50.100">
    <property type="match status" value="1"/>
</dbReference>
<evidence type="ECO:0000256" key="2">
    <source>
        <dbReference type="SAM" id="Coils"/>
    </source>
</evidence>
<protein>
    <submittedName>
        <fullName evidence="6">Probable Co/Zn/Cd efflux system membrane fusion protein</fullName>
    </submittedName>
</protein>
<comment type="similarity">
    <text evidence="1">Belongs to the membrane fusion protein (MFP) (TC 8.A.1) family.</text>
</comment>
<sequence>MTTRFVLIALILLALAGYGCSSKVADDRQEKEEQLAAYQAERDALQKKIAELESELSNEAEKGMVNVSLSRVKEERFENFIEVMGMVQSDKNLMVSPETSGNIIEILVKEGDRVNKGAVLARLNTDALDRSIQELEVNLNLAQTMFERQELLWNQSIGSEVQYLQAKSEKEALARKLEGLKAQRAMSVITSPISGVVDDLLQRKGEMAAPSIPFARIVNLDQIYIIGDVAEVYLNKIEEGDSVQIEFPVLDLTVPEVITRTSSVLDADSRTFRIRVDMMNRNQKILPNLMAVFRLQTYERPNAIVVPSILVKKDFDGEFLFVADANEENQDVARKRYITSTINDNNQTVIDSGLKPGDRIITEGYAQVTDGALLNISEVN</sequence>
<dbReference type="Pfam" id="PF25954">
    <property type="entry name" value="Beta-barrel_RND_2"/>
    <property type="match status" value="1"/>
</dbReference>
<dbReference type="InterPro" id="IPR058792">
    <property type="entry name" value="Beta-barrel_RND_2"/>
</dbReference>
<dbReference type="GO" id="GO:0015562">
    <property type="term" value="F:efflux transmembrane transporter activity"/>
    <property type="evidence" value="ECO:0007669"/>
    <property type="project" value="TreeGrafter"/>
</dbReference>
<dbReference type="PANTHER" id="PTHR30469:SF15">
    <property type="entry name" value="HLYD FAMILY OF SECRETION PROTEINS"/>
    <property type="match status" value="1"/>
</dbReference>
<dbReference type="PROSITE" id="PS51257">
    <property type="entry name" value="PROKAR_LIPOPROTEIN"/>
    <property type="match status" value="1"/>
</dbReference>
<dbReference type="AlphaFoldDB" id="A0A0E9LRS8"/>
<dbReference type="Pfam" id="PF25967">
    <property type="entry name" value="RND-MFP_C"/>
    <property type="match status" value="1"/>
</dbReference>
<feature type="domain" description="YknX-like barrel-sandwich hybrid" evidence="5">
    <location>
        <begin position="99"/>
        <end position="197"/>
    </location>
</feature>
<dbReference type="Gene3D" id="2.40.420.20">
    <property type="match status" value="1"/>
</dbReference>
<dbReference type="EMBL" id="BAZW01000002">
    <property type="protein sequence ID" value="GAO28302.1"/>
    <property type="molecule type" value="Genomic_DNA"/>
</dbReference>
<dbReference type="InterPro" id="IPR058639">
    <property type="entry name" value="BSH_YknX-like"/>
</dbReference>
<dbReference type="Gene3D" id="1.10.287.470">
    <property type="entry name" value="Helix hairpin bin"/>
    <property type="match status" value="1"/>
</dbReference>
<dbReference type="OrthoDB" id="9806939at2"/>
<evidence type="ECO:0000259" key="3">
    <source>
        <dbReference type="Pfam" id="PF25954"/>
    </source>
</evidence>